<dbReference type="InterPro" id="IPR011006">
    <property type="entry name" value="CheY-like_superfamily"/>
</dbReference>
<evidence type="ECO:0000256" key="1">
    <source>
        <dbReference type="ARBA" id="ARBA00023015"/>
    </source>
</evidence>
<dbReference type="Gene3D" id="3.40.50.2300">
    <property type="match status" value="1"/>
</dbReference>
<organism evidence="7 8">
    <name type="scientific">Devosia marina</name>
    <dbReference type="NCBI Taxonomy" id="2683198"/>
    <lineage>
        <taxon>Bacteria</taxon>
        <taxon>Pseudomonadati</taxon>
        <taxon>Pseudomonadota</taxon>
        <taxon>Alphaproteobacteria</taxon>
        <taxon>Hyphomicrobiales</taxon>
        <taxon>Devosiaceae</taxon>
        <taxon>Devosia</taxon>
    </lineage>
</organism>
<keyword evidence="2" id="KW-0238">DNA-binding</keyword>
<dbReference type="AlphaFoldDB" id="A0A7X3FUC1"/>
<gene>
    <name evidence="7" type="ORF">GO014_17380</name>
</gene>
<dbReference type="SMART" id="SM00448">
    <property type="entry name" value="REC"/>
    <property type="match status" value="1"/>
</dbReference>
<evidence type="ECO:0000256" key="3">
    <source>
        <dbReference type="ARBA" id="ARBA00023163"/>
    </source>
</evidence>
<accession>A0A7X3FUC1</accession>
<dbReference type="GO" id="GO:0000160">
    <property type="term" value="P:phosphorelay signal transduction system"/>
    <property type="evidence" value="ECO:0007669"/>
    <property type="project" value="InterPro"/>
</dbReference>
<dbReference type="CDD" id="cd06170">
    <property type="entry name" value="LuxR_C_like"/>
    <property type="match status" value="1"/>
</dbReference>
<dbReference type="GO" id="GO:0006355">
    <property type="term" value="P:regulation of DNA-templated transcription"/>
    <property type="evidence" value="ECO:0007669"/>
    <property type="project" value="InterPro"/>
</dbReference>
<evidence type="ECO:0000313" key="7">
    <source>
        <dbReference type="EMBL" id="MVT00799.1"/>
    </source>
</evidence>
<comment type="caution">
    <text evidence="7">The sequence shown here is derived from an EMBL/GenBank/DDBJ whole genome shotgun (WGS) entry which is preliminary data.</text>
</comment>
<dbReference type="SMART" id="SM00421">
    <property type="entry name" value="HTH_LUXR"/>
    <property type="match status" value="1"/>
</dbReference>
<dbReference type="EMBL" id="WQRF01000010">
    <property type="protein sequence ID" value="MVT00799.1"/>
    <property type="molecule type" value="Genomic_DNA"/>
</dbReference>
<dbReference type="SUPFAM" id="SSF52172">
    <property type="entry name" value="CheY-like"/>
    <property type="match status" value="1"/>
</dbReference>
<dbReference type="PRINTS" id="PR00038">
    <property type="entry name" value="HTHLUXR"/>
</dbReference>
<evidence type="ECO:0000259" key="5">
    <source>
        <dbReference type="PROSITE" id="PS50043"/>
    </source>
</evidence>
<name>A0A7X3FUC1_9HYPH</name>
<keyword evidence="3" id="KW-0804">Transcription</keyword>
<dbReference type="Gene3D" id="1.10.10.10">
    <property type="entry name" value="Winged helix-like DNA-binding domain superfamily/Winged helix DNA-binding domain"/>
    <property type="match status" value="1"/>
</dbReference>
<dbReference type="InterPro" id="IPR016032">
    <property type="entry name" value="Sig_transdc_resp-reg_C-effctor"/>
</dbReference>
<dbReference type="InterPro" id="IPR000792">
    <property type="entry name" value="Tscrpt_reg_LuxR_C"/>
</dbReference>
<dbReference type="GO" id="GO:0003677">
    <property type="term" value="F:DNA binding"/>
    <property type="evidence" value="ECO:0007669"/>
    <property type="project" value="UniProtKB-KW"/>
</dbReference>
<evidence type="ECO:0000256" key="4">
    <source>
        <dbReference type="PROSITE-ProRule" id="PRU00169"/>
    </source>
</evidence>
<evidence type="ECO:0000259" key="6">
    <source>
        <dbReference type="PROSITE" id="PS50110"/>
    </source>
</evidence>
<feature type="domain" description="Response regulatory" evidence="6">
    <location>
        <begin position="37"/>
        <end position="151"/>
    </location>
</feature>
<sequence>MRTVVRPGYRSKSELAGRGYGMNTHTYYHAFLNRDRLVHIVDPDPGTCEALSVLFRLEGFQTIFSLEAAHFLAALERRRPDVAVINLNQGEEDGLSLLRRVKGLRTGAPVIMLANEPQLEAAVTAMKLGATDVLSKPIDSELLLRVVRDALRKDVHLGAMQAGGRPVEVRGFSQLTPREREVLQLITNGQSNKEAGRELGISPRTIEVHRARVMEKLGARNTADLMRIVLTS</sequence>
<dbReference type="PANTHER" id="PTHR44688">
    <property type="entry name" value="DNA-BINDING TRANSCRIPTIONAL ACTIVATOR DEVR_DOSR"/>
    <property type="match status" value="1"/>
</dbReference>
<keyword evidence="1" id="KW-0805">Transcription regulation</keyword>
<protein>
    <submittedName>
        <fullName evidence="7">Response regulator</fullName>
    </submittedName>
</protein>
<proteinExistence type="predicted"/>
<keyword evidence="8" id="KW-1185">Reference proteome</keyword>
<dbReference type="InterPro" id="IPR001789">
    <property type="entry name" value="Sig_transdc_resp-reg_receiver"/>
</dbReference>
<dbReference type="SUPFAM" id="SSF46894">
    <property type="entry name" value="C-terminal effector domain of the bipartite response regulators"/>
    <property type="match status" value="1"/>
</dbReference>
<dbReference type="Pfam" id="PF00072">
    <property type="entry name" value="Response_reg"/>
    <property type="match status" value="1"/>
</dbReference>
<dbReference type="PROSITE" id="PS50110">
    <property type="entry name" value="RESPONSE_REGULATORY"/>
    <property type="match status" value="1"/>
</dbReference>
<dbReference type="Proteomes" id="UP000438106">
    <property type="component" value="Unassembled WGS sequence"/>
</dbReference>
<evidence type="ECO:0000256" key="2">
    <source>
        <dbReference type="ARBA" id="ARBA00023125"/>
    </source>
</evidence>
<dbReference type="PROSITE" id="PS50043">
    <property type="entry name" value="HTH_LUXR_2"/>
    <property type="match status" value="1"/>
</dbReference>
<reference evidence="7 8" key="1">
    <citation type="submission" date="2019-12" db="EMBL/GenBank/DDBJ databases">
        <title>Devosia maris sp. nov., isolated from the deep seawater.</title>
        <authorList>
            <person name="Liu Y."/>
        </authorList>
    </citation>
    <scope>NUCLEOTIDE SEQUENCE [LARGE SCALE GENOMIC DNA]</scope>
    <source>
        <strain evidence="7 8">L53-10-65</strain>
    </source>
</reference>
<feature type="domain" description="HTH luxR-type" evidence="5">
    <location>
        <begin position="168"/>
        <end position="232"/>
    </location>
</feature>
<dbReference type="Pfam" id="PF00196">
    <property type="entry name" value="GerE"/>
    <property type="match status" value="1"/>
</dbReference>
<dbReference type="PANTHER" id="PTHR44688:SF16">
    <property type="entry name" value="DNA-BINDING TRANSCRIPTIONAL ACTIVATOR DEVR_DOSR"/>
    <property type="match status" value="1"/>
</dbReference>
<comment type="caution">
    <text evidence="4">Lacks conserved residue(s) required for the propagation of feature annotation.</text>
</comment>
<evidence type="ECO:0000313" key="8">
    <source>
        <dbReference type="Proteomes" id="UP000438106"/>
    </source>
</evidence>
<dbReference type="InterPro" id="IPR036388">
    <property type="entry name" value="WH-like_DNA-bd_sf"/>
</dbReference>